<dbReference type="EMBL" id="CAJVCH010456835">
    <property type="protein sequence ID" value="CAG7819697.1"/>
    <property type="molecule type" value="Genomic_DNA"/>
</dbReference>
<sequence length="66" mass="7557">MRAREECHEYTKLLQERHKLKVMPLQVNNVHSTRAQQVATPKEDTHKCGIAPTAYITSGRNAKPDE</sequence>
<evidence type="ECO:0000313" key="1">
    <source>
        <dbReference type="EMBL" id="CAG7819697.1"/>
    </source>
</evidence>
<evidence type="ECO:0000313" key="2">
    <source>
        <dbReference type="Proteomes" id="UP000708208"/>
    </source>
</evidence>
<proteinExistence type="predicted"/>
<organism evidence="1 2">
    <name type="scientific">Allacma fusca</name>
    <dbReference type="NCBI Taxonomy" id="39272"/>
    <lineage>
        <taxon>Eukaryota</taxon>
        <taxon>Metazoa</taxon>
        <taxon>Ecdysozoa</taxon>
        <taxon>Arthropoda</taxon>
        <taxon>Hexapoda</taxon>
        <taxon>Collembola</taxon>
        <taxon>Symphypleona</taxon>
        <taxon>Sminthuridae</taxon>
        <taxon>Allacma</taxon>
    </lineage>
</organism>
<dbReference type="Proteomes" id="UP000708208">
    <property type="component" value="Unassembled WGS sequence"/>
</dbReference>
<protein>
    <submittedName>
        <fullName evidence="1">Uncharacterized protein</fullName>
    </submittedName>
</protein>
<dbReference type="AlphaFoldDB" id="A0A8J2KNM2"/>
<keyword evidence="2" id="KW-1185">Reference proteome</keyword>
<accession>A0A8J2KNM2</accession>
<comment type="caution">
    <text evidence="1">The sequence shown here is derived from an EMBL/GenBank/DDBJ whole genome shotgun (WGS) entry which is preliminary data.</text>
</comment>
<name>A0A8J2KNM2_9HEXA</name>
<gene>
    <name evidence="1" type="ORF">AFUS01_LOCUS30128</name>
</gene>
<reference evidence="1" key="1">
    <citation type="submission" date="2021-06" db="EMBL/GenBank/DDBJ databases">
        <authorList>
            <person name="Hodson N. C."/>
            <person name="Mongue J. A."/>
            <person name="Jaron S. K."/>
        </authorList>
    </citation>
    <scope>NUCLEOTIDE SEQUENCE</scope>
</reference>
<feature type="non-terminal residue" evidence="1">
    <location>
        <position position="1"/>
    </location>
</feature>